<accession>A0A0N4W5P4</accession>
<evidence type="ECO:0000313" key="3">
    <source>
        <dbReference type="Proteomes" id="UP000268014"/>
    </source>
</evidence>
<proteinExistence type="predicted"/>
<evidence type="ECO:0000313" key="2">
    <source>
        <dbReference type="EMBL" id="VDO25548.1"/>
    </source>
</evidence>
<feature type="compositionally biased region" description="Polar residues" evidence="1">
    <location>
        <begin position="86"/>
        <end position="96"/>
    </location>
</feature>
<reference evidence="4" key="1">
    <citation type="submission" date="2017-02" db="UniProtKB">
        <authorList>
            <consortium name="WormBaseParasite"/>
        </authorList>
    </citation>
    <scope>IDENTIFICATION</scope>
</reference>
<dbReference type="EMBL" id="UZAF01016318">
    <property type="protein sequence ID" value="VDO25548.1"/>
    <property type="molecule type" value="Genomic_DNA"/>
</dbReference>
<name>A0A0N4W5P4_HAEPC</name>
<dbReference type="AlphaFoldDB" id="A0A0N4W5P4"/>
<evidence type="ECO:0000313" key="4">
    <source>
        <dbReference type="WBParaSite" id="HPLM_0000530801-mRNA-1"/>
    </source>
</evidence>
<gene>
    <name evidence="2" type="ORF">HPLM_LOCUS5300</name>
</gene>
<organism evidence="4">
    <name type="scientific">Haemonchus placei</name>
    <name type="common">Barber's pole worm</name>
    <dbReference type="NCBI Taxonomy" id="6290"/>
    <lineage>
        <taxon>Eukaryota</taxon>
        <taxon>Metazoa</taxon>
        <taxon>Ecdysozoa</taxon>
        <taxon>Nematoda</taxon>
        <taxon>Chromadorea</taxon>
        <taxon>Rhabditida</taxon>
        <taxon>Rhabditina</taxon>
        <taxon>Rhabditomorpha</taxon>
        <taxon>Strongyloidea</taxon>
        <taxon>Trichostrongylidae</taxon>
        <taxon>Haemonchus</taxon>
    </lineage>
</organism>
<evidence type="ECO:0000256" key="1">
    <source>
        <dbReference type="SAM" id="MobiDB-lite"/>
    </source>
</evidence>
<dbReference type="Proteomes" id="UP000268014">
    <property type="component" value="Unassembled WGS sequence"/>
</dbReference>
<sequence length="96" mass="10894">MLTFIDTNRRKLPRSISFDDTIKLLDPNGNLILPSPQLTPQLTPTKSRLSLRNWFTTMKNRRNRFTVAGSTEDLPSVASSDDKSFKPTSQTMLIPD</sequence>
<feature type="region of interest" description="Disordered" evidence="1">
    <location>
        <begin position="72"/>
        <end position="96"/>
    </location>
</feature>
<keyword evidence="3" id="KW-1185">Reference proteome</keyword>
<reference evidence="2 3" key="2">
    <citation type="submission" date="2018-11" db="EMBL/GenBank/DDBJ databases">
        <authorList>
            <consortium name="Pathogen Informatics"/>
        </authorList>
    </citation>
    <scope>NUCLEOTIDE SEQUENCE [LARGE SCALE GENOMIC DNA]</scope>
    <source>
        <strain evidence="2 3">MHpl1</strain>
    </source>
</reference>
<dbReference type="WBParaSite" id="HPLM_0000530801-mRNA-1">
    <property type="protein sequence ID" value="HPLM_0000530801-mRNA-1"/>
    <property type="gene ID" value="HPLM_0000530801"/>
</dbReference>
<protein>
    <submittedName>
        <fullName evidence="2 4">Uncharacterized protein</fullName>
    </submittedName>
</protein>